<feature type="transmembrane region" description="Helical" evidence="7">
    <location>
        <begin position="290"/>
        <end position="308"/>
    </location>
</feature>
<dbReference type="RefSeq" id="WP_209340844.1">
    <property type="nucleotide sequence ID" value="NZ_JAGIQL010000061.1"/>
</dbReference>
<comment type="subcellular location">
    <subcellularLocation>
        <location evidence="1">Cell membrane</location>
        <topology evidence="1">Multi-pass membrane protein</topology>
    </subcellularLocation>
</comment>
<dbReference type="PANTHER" id="PTHR23517">
    <property type="entry name" value="RESISTANCE PROTEIN MDTM, PUTATIVE-RELATED-RELATED"/>
    <property type="match status" value="1"/>
</dbReference>
<dbReference type="InterPro" id="IPR036259">
    <property type="entry name" value="MFS_trans_sf"/>
</dbReference>
<keyword evidence="6 7" id="KW-0472">Membrane</keyword>
<keyword evidence="2" id="KW-0813">Transport</keyword>
<evidence type="ECO:0000313" key="9">
    <source>
        <dbReference type="EMBL" id="MBP0459102.1"/>
    </source>
</evidence>
<evidence type="ECO:0000256" key="3">
    <source>
        <dbReference type="ARBA" id="ARBA00022475"/>
    </source>
</evidence>
<feature type="transmembrane region" description="Helical" evidence="7">
    <location>
        <begin position="221"/>
        <end position="240"/>
    </location>
</feature>
<evidence type="ECO:0000256" key="5">
    <source>
        <dbReference type="ARBA" id="ARBA00022989"/>
    </source>
</evidence>
<dbReference type="GO" id="GO:0005886">
    <property type="term" value="C:plasma membrane"/>
    <property type="evidence" value="ECO:0007669"/>
    <property type="project" value="UniProtKB-SubCell"/>
</dbReference>
<feature type="transmembrane region" description="Helical" evidence="7">
    <location>
        <begin position="314"/>
        <end position="331"/>
    </location>
</feature>
<reference evidence="9" key="1">
    <citation type="submission" date="2021-03" db="EMBL/GenBank/DDBJ databases">
        <title>Whole genome sequence of Streptomyces bomunensis MMS17-BM035.</title>
        <authorList>
            <person name="Lee J.H."/>
        </authorList>
    </citation>
    <scope>NUCLEOTIDE SEQUENCE</scope>
    <source>
        <strain evidence="9">MMS17-BM035</strain>
    </source>
</reference>
<feature type="transmembrane region" description="Helical" evidence="7">
    <location>
        <begin position="379"/>
        <end position="402"/>
    </location>
</feature>
<dbReference type="GO" id="GO:0022857">
    <property type="term" value="F:transmembrane transporter activity"/>
    <property type="evidence" value="ECO:0007669"/>
    <property type="project" value="InterPro"/>
</dbReference>
<protein>
    <submittedName>
        <fullName evidence="9">MFS transporter</fullName>
    </submittedName>
</protein>
<evidence type="ECO:0000256" key="4">
    <source>
        <dbReference type="ARBA" id="ARBA00022692"/>
    </source>
</evidence>
<evidence type="ECO:0000256" key="1">
    <source>
        <dbReference type="ARBA" id="ARBA00004651"/>
    </source>
</evidence>
<feature type="transmembrane region" description="Helical" evidence="7">
    <location>
        <begin position="352"/>
        <end position="373"/>
    </location>
</feature>
<keyword evidence="4 7" id="KW-0812">Transmembrane</keyword>
<proteinExistence type="predicted"/>
<feature type="transmembrane region" description="Helical" evidence="7">
    <location>
        <begin position="260"/>
        <end position="281"/>
    </location>
</feature>
<dbReference type="Proteomes" id="UP000670475">
    <property type="component" value="Unassembled WGS sequence"/>
</dbReference>
<accession>A0A940MGC8</accession>
<gene>
    <name evidence="9" type="ORF">JFN87_16550</name>
</gene>
<dbReference type="PANTHER" id="PTHR23517:SF13">
    <property type="entry name" value="MAJOR FACILITATOR SUPERFAMILY MFS_1"/>
    <property type="match status" value="1"/>
</dbReference>
<sequence length="409" mass="41443">MTATMQAARPAVDPAVDPARDRRRLRGLALLASIVVSFLAASAAPAPLYQHYALAWHGTALTTTEVFGVYAGSVLVGLLALGELSNHVGRRPVLLAALAGQAVAVLLFATASSFGPFFVGRVVQGVAAGAALGTLGAAMIDLHRRHGTLASAAAPGAGTGLGSLVAGLVVGYLPWPTHLIYLVLIAVFALQAVGVMRMLDAGETRPGVLASLRPAITVPPAARRAFLAAAPAVFAFWALAGLYGSLGPALARDLAASTSIALGGLTLFVMAGFAFVTTIVYRNREARPQLLQGIAALVLGVAATIVAIEAGSIWGFMAATAVAGCGFGMGLQGSIRSVASSVEPHERAGLLSAVYLVSYAGMGAPAVVAGYLVSRGHSLTGVAMGYAVALVVLALIALVQLLRPTRGRA</sequence>
<feature type="transmembrane region" description="Helical" evidence="7">
    <location>
        <begin position="179"/>
        <end position="200"/>
    </location>
</feature>
<dbReference type="InterPro" id="IPR020846">
    <property type="entry name" value="MFS_dom"/>
</dbReference>
<dbReference type="InterPro" id="IPR050171">
    <property type="entry name" value="MFS_Transporters"/>
</dbReference>
<dbReference type="EMBL" id="JAGIQL010000061">
    <property type="protein sequence ID" value="MBP0459102.1"/>
    <property type="molecule type" value="Genomic_DNA"/>
</dbReference>
<dbReference type="InterPro" id="IPR011701">
    <property type="entry name" value="MFS"/>
</dbReference>
<dbReference type="PROSITE" id="PS50850">
    <property type="entry name" value="MFS"/>
    <property type="match status" value="1"/>
</dbReference>
<comment type="caution">
    <text evidence="9">The sequence shown here is derived from an EMBL/GenBank/DDBJ whole genome shotgun (WGS) entry which is preliminary data.</text>
</comment>
<feature type="transmembrane region" description="Helical" evidence="7">
    <location>
        <begin position="152"/>
        <end position="173"/>
    </location>
</feature>
<evidence type="ECO:0000256" key="6">
    <source>
        <dbReference type="ARBA" id="ARBA00023136"/>
    </source>
</evidence>
<evidence type="ECO:0000313" key="10">
    <source>
        <dbReference type="Proteomes" id="UP000670475"/>
    </source>
</evidence>
<evidence type="ECO:0000259" key="8">
    <source>
        <dbReference type="PROSITE" id="PS50850"/>
    </source>
</evidence>
<feature type="transmembrane region" description="Helical" evidence="7">
    <location>
        <begin position="93"/>
        <end position="112"/>
    </location>
</feature>
<feature type="transmembrane region" description="Helical" evidence="7">
    <location>
        <begin position="118"/>
        <end position="140"/>
    </location>
</feature>
<feature type="transmembrane region" description="Helical" evidence="7">
    <location>
        <begin position="54"/>
        <end position="81"/>
    </location>
</feature>
<dbReference type="AlphaFoldDB" id="A0A940MGC8"/>
<evidence type="ECO:0000256" key="7">
    <source>
        <dbReference type="SAM" id="Phobius"/>
    </source>
</evidence>
<name>A0A940MGC8_9ACTN</name>
<organism evidence="9 10">
    <name type="scientific">Streptomyces montanisoli</name>
    <dbReference type="NCBI Taxonomy" id="2798581"/>
    <lineage>
        <taxon>Bacteria</taxon>
        <taxon>Bacillati</taxon>
        <taxon>Actinomycetota</taxon>
        <taxon>Actinomycetes</taxon>
        <taxon>Kitasatosporales</taxon>
        <taxon>Streptomycetaceae</taxon>
        <taxon>Streptomyces</taxon>
    </lineage>
</organism>
<keyword evidence="5 7" id="KW-1133">Transmembrane helix</keyword>
<dbReference type="Pfam" id="PF07690">
    <property type="entry name" value="MFS_1"/>
    <property type="match status" value="1"/>
</dbReference>
<dbReference type="SUPFAM" id="SSF103473">
    <property type="entry name" value="MFS general substrate transporter"/>
    <property type="match status" value="1"/>
</dbReference>
<keyword evidence="10" id="KW-1185">Reference proteome</keyword>
<evidence type="ECO:0000256" key="2">
    <source>
        <dbReference type="ARBA" id="ARBA00022448"/>
    </source>
</evidence>
<keyword evidence="3" id="KW-1003">Cell membrane</keyword>
<feature type="transmembrane region" description="Helical" evidence="7">
    <location>
        <begin position="28"/>
        <end position="48"/>
    </location>
</feature>
<feature type="domain" description="Major facilitator superfamily (MFS) profile" evidence="8">
    <location>
        <begin position="25"/>
        <end position="406"/>
    </location>
</feature>
<dbReference type="Gene3D" id="1.20.1250.20">
    <property type="entry name" value="MFS general substrate transporter like domains"/>
    <property type="match status" value="1"/>
</dbReference>